<protein>
    <submittedName>
        <fullName evidence="3">SDR family NAD(P)-dependent oxidoreductase</fullName>
    </submittedName>
</protein>
<sequence length="269" mass="29116">MSRGKQRTFGDISPVAIVTGSAKRVGRTIAQHLASGGYRIAVHANHSVDEAKDFAEELKGQGTEANAFQADLSKEAEVKELIERVHWYFGRIDVLVNSASIFFPTPLSELNTEDVQSLFNINTFSVLNCCRWAGARMVEQETGGAIINIADWSIVRPCKDYSAYIASKGALPTLTRSLAIDLAALNPAIRVNAVLPGQVLLPPDASETKRQAAIDATLVKRLGDPEDVAQAVQFLIESPFVTGVCLPVDGGRTIFSGQFFDASVHERSD</sequence>
<accession>A0A368KW76</accession>
<dbReference type="PRINTS" id="PR00081">
    <property type="entry name" value="GDHRDH"/>
</dbReference>
<dbReference type="AlphaFoldDB" id="A0A368KW76"/>
<dbReference type="Proteomes" id="UP000253562">
    <property type="component" value="Unassembled WGS sequence"/>
</dbReference>
<dbReference type="GO" id="GO:0016491">
    <property type="term" value="F:oxidoreductase activity"/>
    <property type="evidence" value="ECO:0007669"/>
    <property type="project" value="UniProtKB-KW"/>
</dbReference>
<evidence type="ECO:0000256" key="1">
    <source>
        <dbReference type="ARBA" id="ARBA00006484"/>
    </source>
</evidence>
<dbReference type="Gene3D" id="3.40.50.720">
    <property type="entry name" value="NAD(P)-binding Rossmann-like Domain"/>
    <property type="match status" value="1"/>
</dbReference>
<dbReference type="PANTHER" id="PTHR43639:SF1">
    <property type="entry name" value="SHORT-CHAIN DEHYDROGENASE_REDUCTASE FAMILY PROTEIN"/>
    <property type="match status" value="1"/>
</dbReference>
<dbReference type="OrthoDB" id="9803333at2"/>
<dbReference type="FunFam" id="3.40.50.720:FF:000084">
    <property type="entry name" value="Short-chain dehydrogenase reductase"/>
    <property type="match status" value="1"/>
</dbReference>
<comment type="caution">
    <text evidence="3">The sequence shown here is derived from an EMBL/GenBank/DDBJ whole genome shotgun (WGS) entry which is preliminary data.</text>
</comment>
<dbReference type="InterPro" id="IPR002347">
    <property type="entry name" value="SDR_fam"/>
</dbReference>
<proteinExistence type="inferred from homology"/>
<organism evidence="3 4">
    <name type="scientific">Bremerella cremea</name>
    <dbReference type="NCBI Taxonomy" id="1031537"/>
    <lineage>
        <taxon>Bacteria</taxon>
        <taxon>Pseudomonadati</taxon>
        <taxon>Planctomycetota</taxon>
        <taxon>Planctomycetia</taxon>
        <taxon>Pirellulales</taxon>
        <taxon>Pirellulaceae</taxon>
        <taxon>Bremerella</taxon>
    </lineage>
</organism>
<dbReference type="SUPFAM" id="SSF51735">
    <property type="entry name" value="NAD(P)-binding Rossmann-fold domains"/>
    <property type="match status" value="1"/>
</dbReference>
<comment type="similarity">
    <text evidence="1">Belongs to the short-chain dehydrogenases/reductases (SDR) family.</text>
</comment>
<dbReference type="PRINTS" id="PR00080">
    <property type="entry name" value="SDRFAMILY"/>
</dbReference>
<dbReference type="Pfam" id="PF13561">
    <property type="entry name" value="adh_short_C2"/>
    <property type="match status" value="1"/>
</dbReference>
<keyword evidence="2" id="KW-0560">Oxidoreductase</keyword>
<reference evidence="3 4" key="1">
    <citation type="submission" date="2018-07" db="EMBL/GenBank/DDBJ databases">
        <title>Comparative genomes isolates from brazilian mangrove.</title>
        <authorList>
            <person name="De Araujo J.E."/>
            <person name="Taketani R.G."/>
            <person name="Silva M.C.P."/>
            <person name="Lourenco M.V."/>
            <person name="Oliveira V.M."/>
            <person name="Andreote F.D."/>
        </authorList>
    </citation>
    <scope>NUCLEOTIDE SEQUENCE [LARGE SCALE GENOMIC DNA]</scope>
    <source>
        <strain evidence="3 4">HEX PRIS-MGV</strain>
    </source>
</reference>
<evidence type="ECO:0000313" key="4">
    <source>
        <dbReference type="Proteomes" id="UP000253562"/>
    </source>
</evidence>
<evidence type="ECO:0000256" key="2">
    <source>
        <dbReference type="ARBA" id="ARBA00023002"/>
    </source>
</evidence>
<dbReference type="RefSeq" id="WP_114367636.1">
    <property type="nucleotide sequence ID" value="NZ_QPEX01000010.1"/>
</dbReference>
<name>A0A368KW76_9BACT</name>
<dbReference type="PANTHER" id="PTHR43639">
    <property type="entry name" value="OXIDOREDUCTASE, SHORT-CHAIN DEHYDROGENASE/REDUCTASE FAMILY (AFU_ORTHOLOGUE AFUA_5G02870)"/>
    <property type="match status" value="1"/>
</dbReference>
<evidence type="ECO:0000313" key="3">
    <source>
        <dbReference type="EMBL" id="RCS54571.1"/>
    </source>
</evidence>
<gene>
    <name evidence="3" type="ORF">DTL42_05385</name>
</gene>
<dbReference type="InterPro" id="IPR036291">
    <property type="entry name" value="NAD(P)-bd_dom_sf"/>
</dbReference>
<dbReference type="EMBL" id="QPEX01000010">
    <property type="protein sequence ID" value="RCS54571.1"/>
    <property type="molecule type" value="Genomic_DNA"/>
</dbReference>